<gene>
    <name evidence="3" type="ORF">AArc1_5060</name>
    <name evidence="4" type="ORF">AArcMg_4015</name>
</gene>
<dbReference type="SUPFAM" id="SSF52096">
    <property type="entry name" value="ClpP/crotonase"/>
    <property type="match status" value="1"/>
</dbReference>
<dbReference type="KEGG" id="nan:AArc1_5060"/>
<accession>A0A346PJZ5</accession>
<keyword evidence="2" id="KW-0456">Lyase</keyword>
<accession>A0A346P9R6</accession>
<protein>
    <submittedName>
        <fullName evidence="4">Enoyl-CoA hydratase/carnithine racemase</fullName>
    </submittedName>
</protein>
<evidence type="ECO:0000313" key="4">
    <source>
        <dbReference type="EMBL" id="AXR79840.1"/>
    </source>
</evidence>
<dbReference type="Gene3D" id="1.10.12.10">
    <property type="entry name" value="Lyase 2-enoyl-coa Hydratase, Chain A, domain 2"/>
    <property type="match status" value="1"/>
</dbReference>
<dbReference type="GO" id="GO:0006635">
    <property type="term" value="P:fatty acid beta-oxidation"/>
    <property type="evidence" value="ECO:0007669"/>
    <property type="project" value="TreeGrafter"/>
</dbReference>
<dbReference type="InterPro" id="IPR014748">
    <property type="entry name" value="Enoyl-CoA_hydra_C"/>
</dbReference>
<dbReference type="Proteomes" id="UP000258613">
    <property type="component" value="Plasmid pAArc-Mg-01"/>
</dbReference>
<dbReference type="InterPro" id="IPR001753">
    <property type="entry name" value="Enoyl-CoA_hydra/iso"/>
</dbReference>
<evidence type="ECO:0000256" key="2">
    <source>
        <dbReference type="ARBA" id="ARBA00023239"/>
    </source>
</evidence>
<evidence type="ECO:0000313" key="5">
    <source>
        <dbReference type="Proteomes" id="UP000258613"/>
    </source>
</evidence>
<dbReference type="EMBL" id="CP024046">
    <property type="protein sequence ID" value="AXR76261.1"/>
    <property type="molecule type" value="Genomic_DNA"/>
</dbReference>
<geneLocation type="plasmid" evidence="4">
    <name>pAArc-Mg-01</name>
</geneLocation>
<dbReference type="PANTHER" id="PTHR11941">
    <property type="entry name" value="ENOYL-COA HYDRATASE-RELATED"/>
    <property type="match status" value="1"/>
</dbReference>
<dbReference type="CDD" id="cd06558">
    <property type="entry name" value="crotonase-like"/>
    <property type="match status" value="1"/>
</dbReference>
<evidence type="ECO:0000313" key="3">
    <source>
        <dbReference type="EMBL" id="AXR76261.1"/>
    </source>
</evidence>
<geneLocation type="plasmid" evidence="6">
    <name>paarc1-02</name>
</geneLocation>
<reference evidence="4 5" key="2">
    <citation type="submission" date="2018-02" db="EMBL/GenBank/DDBJ databases">
        <title>Phenotypic and genomic properties of facultatively anaerobic sulfur-reducing natronoarchaea from hypersaline soda lakes.</title>
        <authorList>
            <person name="Sorokin D.Y."/>
            <person name="Kublanov I.V."/>
            <person name="Roman P."/>
            <person name="Sinninghe Damste J.S."/>
            <person name="Golyshin P.N."/>
            <person name="Rojo D."/>
            <person name="Ciordia S."/>
            <person name="Mena M.D.C."/>
            <person name="Ferrer M."/>
            <person name="Messina E."/>
            <person name="Smedile F."/>
            <person name="La Spada G."/>
            <person name="La Cono V."/>
            <person name="Yakimov M.M."/>
        </authorList>
    </citation>
    <scope>NUCLEOTIDE SEQUENCE [LARGE SCALE GENOMIC DNA]</scope>
    <source>
        <strain evidence="4 5">AArc-Mg</strain>
        <plasmid evidence="4">pAArc-Mg-01</plasmid>
        <plasmid evidence="5">paarc-mg-01</plasmid>
    </source>
</reference>
<dbReference type="AlphaFoldDB" id="A0A346PJZ5"/>
<name>A0A346PJZ5_9EURY</name>
<dbReference type="FunFam" id="1.10.12.10:FF:000001">
    <property type="entry name" value="Probable enoyl-CoA hydratase, mitochondrial"/>
    <property type="match status" value="1"/>
</dbReference>
<geneLocation type="plasmid" evidence="3">
    <name>pAArc1-02</name>
</geneLocation>
<dbReference type="Pfam" id="PF00378">
    <property type="entry name" value="ECH_1"/>
    <property type="match status" value="1"/>
</dbReference>
<dbReference type="Proteomes" id="UP000258707">
    <property type="component" value="Plasmid pAArc1-02"/>
</dbReference>
<evidence type="ECO:0000256" key="1">
    <source>
        <dbReference type="ARBA" id="ARBA00005254"/>
    </source>
</evidence>
<dbReference type="PANTHER" id="PTHR11941:SF54">
    <property type="entry name" value="ENOYL-COA HYDRATASE, MITOCHONDRIAL"/>
    <property type="match status" value="1"/>
</dbReference>
<comment type="similarity">
    <text evidence="1">Belongs to the enoyl-CoA hydratase/isomerase family.</text>
</comment>
<dbReference type="EMBL" id="CP027032">
    <property type="protein sequence ID" value="AXR79840.1"/>
    <property type="molecule type" value="Genomic_DNA"/>
</dbReference>
<dbReference type="InterPro" id="IPR029045">
    <property type="entry name" value="ClpP/crotonase-like_dom_sf"/>
</dbReference>
<dbReference type="FunFam" id="3.90.226.10:FF:000009">
    <property type="entry name" value="Carnitinyl-CoA dehydratase"/>
    <property type="match status" value="1"/>
</dbReference>
<geneLocation type="plasmid" evidence="5">
    <name>paarc-mg-01</name>
</geneLocation>
<dbReference type="KEGG" id="nag:AArcMg_4015"/>
<sequence length="264" mass="28641">MDEYELLSVTVGDRADHVATIAINRPDVRNALNEQVRTELKDAVTTADKDDRVRVLVLTGGEESGSFIAGADITEFRDRDLVDQRKASERPRIYETVDDASIPIIARINGHALGGGCELAQACDIRIAEAGAKLGQPEINLGLIPGGGGTQRLTRLVGEGHAMRLVLSGKLIDAEEAKEIGLVDEVYDAEQLNDRVYELASSMAEKSPIALKLAKKAIKGSSRMGLEEGLKYESELFVQTFATQDKDEGIDAFLEGREPDFTGK</sequence>
<keyword evidence="5" id="KW-1185">Reference proteome</keyword>
<reference evidence="3 6" key="1">
    <citation type="submission" date="2017-10" db="EMBL/GenBank/DDBJ databases">
        <title>Phenotypic and genomic properties of facultatively anaerobic sulfur-reducing natronoarchaea from hypersaline soda lakes.</title>
        <authorList>
            <person name="Sorokin D.Y."/>
            <person name="Kublanov I.V."/>
            <person name="Roman P."/>
            <person name="Sinninghe Damste J.S."/>
            <person name="Golyshin P.N."/>
            <person name="Rojo D."/>
            <person name="Ciordia S."/>
            <person name="Mena Md.C."/>
            <person name="Ferrer M."/>
            <person name="Messina E."/>
            <person name="Smedile F."/>
            <person name="La Spada G."/>
            <person name="La Cono V."/>
            <person name="Yakimov M.M."/>
        </authorList>
    </citation>
    <scope>NUCLEOTIDE SEQUENCE [LARGE SCALE GENOMIC DNA]</scope>
    <source>
        <strain evidence="3 6">AArc1</strain>
        <plasmid evidence="3">pAArc1-02</plasmid>
        <plasmid evidence="6">paarc1-02</plasmid>
    </source>
</reference>
<organism evidence="4 5">
    <name type="scientific">Natrarchaeobaculum sulfurireducens</name>
    <dbReference type="NCBI Taxonomy" id="2044521"/>
    <lineage>
        <taxon>Archaea</taxon>
        <taxon>Methanobacteriati</taxon>
        <taxon>Methanobacteriota</taxon>
        <taxon>Stenosarchaea group</taxon>
        <taxon>Halobacteria</taxon>
        <taxon>Halobacteriales</taxon>
        <taxon>Natrialbaceae</taxon>
        <taxon>Natrarchaeobaculum</taxon>
    </lineage>
</organism>
<proteinExistence type="inferred from homology"/>
<evidence type="ECO:0000313" key="6">
    <source>
        <dbReference type="Proteomes" id="UP000258707"/>
    </source>
</evidence>
<dbReference type="GO" id="GO:0016836">
    <property type="term" value="F:hydro-lyase activity"/>
    <property type="evidence" value="ECO:0007669"/>
    <property type="project" value="UniProtKB-ARBA"/>
</dbReference>
<keyword evidence="4" id="KW-0614">Plasmid</keyword>
<dbReference type="Gene3D" id="3.90.226.10">
    <property type="entry name" value="2-enoyl-CoA Hydratase, Chain A, domain 1"/>
    <property type="match status" value="1"/>
</dbReference>